<protein>
    <submittedName>
        <fullName evidence="2">Uncharacterized protein</fullName>
    </submittedName>
</protein>
<evidence type="ECO:0000313" key="3">
    <source>
        <dbReference type="Proteomes" id="UP000320455"/>
    </source>
</evidence>
<sequence>MPCPACYRPRRGRDRTRSPAWGAAHRCRVPRHRQSALILAPARSACRSRRATQPQATEDARGLTDPQQRVSRG</sequence>
<name>A0ABD7S9U6_XANVA</name>
<feature type="region of interest" description="Disordered" evidence="1">
    <location>
        <begin position="43"/>
        <end position="73"/>
    </location>
</feature>
<proteinExistence type="predicted"/>
<dbReference type="Proteomes" id="UP000320455">
    <property type="component" value="Unassembled WGS sequence"/>
</dbReference>
<evidence type="ECO:0000256" key="1">
    <source>
        <dbReference type="SAM" id="MobiDB-lite"/>
    </source>
</evidence>
<dbReference type="AlphaFoldDB" id="A0ABD7S9U6"/>
<gene>
    <name evidence="2" type="ORF">FQK01_18465</name>
</gene>
<comment type="caution">
    <text evidence="2">The sequence shown here is derived from an EMBL/GenBank/DDBJ whole genome shotgun (WGS) entry which is preliminary data.</text>
</comment>
<dbReference type="EMBL" id="VOCK01000039">
    <property type="protein sequence ID" value="TWQ50427.1"/>
    <property type="molecule type" value="Genomic_DNA"/>
</dbReference>
<reference evidence="3" key="1">
    <citation type="journal article" date="2020" name="Phytopathology">
        <title>Genomic acquisitions in emerging populations of Xanthomonas vasicola pv. vasculorum infecting corn in the U.S. and Argentina.</title>
        <authorList>
            <person name="Perez-Quintero A.L."/>
        </authorList>
    </citation>
    <scope>NUCLEOTIDE SEQUENCE [LARGE SCALE GENOMIC DNA]</scope>
    <source>
        <strain evidence="3">Xvh-L</strain>
    </source>
</reference>
<accession>A0ABD7S9U6</accession>
<keyword evidence="3" id="KW-1185">Reference proteome</keyword>
<evidence type="ECO:0000313" key="2">
    <source>
        <dbReference type="EMBL" id="TWQ50427.1"/>
    </source>
</evidence>
<organism evidence="2 3">
    <name type="scientific">Xanthomonas vasicola</name>
    <dbReference type="NCBI Taxonomy" id="56459"/>
    <lineage>
        <taxon>Bacteria</taxon>
        <taxon>Pseudomonadati</taxon>
        <taxon>Pseudomonadota</taxon>
        <taxon>Gammaproteobacteria</taxon>
        <taxon>Lysobacterales</taxon>
        <taxon>Lysobacteraceae</taxon>
        <taxon>Xanthomonas</taxon>
    </lineage>
</organism>